<dbReference type="EMBL" id="JACWFH010000008">
    <property type="protein sequence ID" value="MBY0096634.1"/>
    <property type="molecule type" value="Genomic_DNA"/>
</dbReference>
<dbReference type="RefSeq" id="WP_221872655.1">
    <property type="nucleotide sequence ID" value="NZ_JACWFH010000008.1"/>
</dbReference>
<evidence type="ECO:0000256" key="1">
    <source>
        <dbReference type="SAM" id="Phobius"/>
    </source>
</evidence>
<sequence>MFFTGSKRKQFTASDLELYQQVVTSGKLILLDLFFYTLFFVVMFYSVPVQVYVSTSIVFALYLLTSLFLYLQTRRKRKRAIDN</sequence>
<keyword evidence="1" id="KW-0812">Transmembrane</keyword>
<name>A0ABS7K2Z2_9BACI</name>
<evidence type="ECO:0000313" key="3">
    <source>
        <dbReference type="Proteomes" id="UP000769780"/>
    </source>
</evidence>
<keyword evidence="3" id="KW-1185">Reference proteome</keyword>
<dbReference type="Proteomes" id="UP000769780">
    <property type="component" value="Unassembled WGS sequence"/>
</dbReference>
<gene>
    <name evidence="2" type="ORF">H0185_07420</name>
</gene>
<comment type="caution">
    <text evidence="2">The sequence shown here is derived from an EMBL/GenBank/DDBJ whole genome shotgun (WGS) entry which is preliminary data.</text>
</comment>
<feature type="transmembrane region" description="Helical" evidence="1">
    <location>
        <begin position="28"/>
        <end position="45"/>
    </location>
</feature>
<organism evidence="2 3">
    <name type="scientific">Mesobacillus maritimus</name>
    <dbReference type="NCBI Taxonomy" id="1643336"/>
    <lineage>
        <taxon>Bacteria</taxon>
        <taxon>Bacillati</taxon>
        <taxon>Bacillota</taxon>
        <taxon>Bacilli</taxon>
        <taxon>Bacillales</taxon>
        <taxon>Bacillaceae</taxon>
        <taxon>Mesobacillus</taxon>
    </lineage>
</organism>
<accession>A0ABS7K2Z2</accession>
<reference evidence="2 3" key="1">
    <citation type="submission" date="2020-07" db="EMBL/GenBank/DDBJ databases">
        <title>Fungal Genomes of the International Space Station.</title>
        <authorList>
            <person name="Seuylemezian A."/>
            <person name="Singh N.K."/>
            <person name="Wood J."/>
            <person name="Venkateswaran K."/>
        </authorList>
    </citation>
    <scope>NUCLEOTIDE SEQUENCE [LARGE SCALE GENOMIC DNA]</scope>
    <source>
        <strain evidence="2 3">PL-B2</strain>
    </source>
</reference>
<evidence type="ECO:0000313" key="2">
    <source>
        <dbReference type="EMBL" id="MBY0096634.1"/>
    </source>
</evidence>
<keyword evidence="1" id="KW-1133">Transmembrane helix</keyword>
<keyword evidence="1" id="KW-0472">Membrane</keyword>
<evidence type="ECO:0008006" key="4">
    <source>
        <dbReference type="Google" id="ProtNLM"/>
    </source>
</evidence>
<proteinExistence type="predicted"/>
<protein>
    <recommendedName>
        <fullName evidence="4">ABC transmembrane type-1 domain-containing protein</fullName>
    </recommendedName>
</protein>
<feature type="transmembrane region" description="Helical" evidence="1">
    <location>
        <begin position="51"/>
        <end position="71"/>
    </location>
</feature>